<sequence>MTREPEVRELAQLLRLRTLRAAAAARDCVRCAREVDDAEAALARRDARIAHWQAERAELARFIVGEGARELARFVPSTMARRAHLVEQHERDLDARLDDQRALDQARANLAAAQARRARERAREDETRQMLRQAASSAVLRHEMVDAAEPAIRVGRVAWS</sequence>
<gene>
    <name evidence="2" type="ORF">LPC04_27720</name>
</gene>
<evidence type="ECO:0000313" key="2">
    <source>
        <dbReference type="EMBL" id="MCK9689525.1"/>
    </source>
</evidence>
<comment type="caution">
    <text evidence="2">The sequence shown here is derived from an EMBL/GenBank/DDBJ whole genome shotgun (WGS) entry which is preliminary data.</text>
</comment>
<feature type="coiled-coil region" evidence="1">
    <location>
        <begin position="96"/>
        <end position="125"/>
    </location>
</feature>
<evidence type="ECO:0000313" key="3">
    <source>
        <dbReference type="Proteomes" id="UP001139353"/>
    </source>
</evidence>
<dbReference type="RefSeq" id="WP_275685576.1">
    <property type="nucleotide sequence ID" value="NZ_JAJLJH010000015.1"/>
</dbReference>
<proteinExistence type="predicted"/>
<accession>A0A9X2C4G1</accession>
<keyword evidence="3" id="KW-1185">Reference proteome</keyword>
<dbReference type="EMBL" id="JAJLJH010000015">
    <property type="protein sequence ID" value="MCK9689525.1"/>
    <property type="molecule type" value="Genomic_DNA"/>
</dbReference>
<name>A0A9X2C4G1_9BURK</name>
<reference evidence="2" key="1">
    <citation type="submission" date="2021-11" db="EMBL/GenBank/DDBJ databases">
        <title>BS-T2-15 a new species belonging to the Comamonadaceae family isolated from the soil of a French oak forest.</title>
        <authorList>
            <person name="Mieszkin S."/>
            <person name="Alain K."/>
        </authorList>
    </citation>
    <scope>NUCLEOTIDE SEQUENCE</scope>
    <source>
        <strain evidence="2">BS-T2-15</strain>
    </source>
</reference>
<evidence type="ECO:0000256" key="1">
    <source>
        <dbReference type="SAM" id="Coils"/>
    </source>
</evidence>
<protein>
    <submittedName>
        <fullName evidence="2">Uncharacterized protein</fullName>
    </submittedName>
</protein>
<dbReference type="Proteomes" id="UP001139353">
    <property type="component" value="Unassembled WGS sequence"/>
</dbReference>
<dbReference type="AlphaFoldDB" id="A0A9X2C4G1"/>
<keyword evidence="1" id="KW-0175">Coiled coil</keyword>
<organism evidence="2 3">
    <name type="scientific">Scleromatobacter humisilvae</name>
    <dbReference type="NCBI Taxonomy" id="2897159"/>
    <lineage>
        <taxon>Bacteria</taxon>
        <taxon>Pseudomonadati</taxon>
        <taxon>Pseudomonadota</taxon>
        <taxon>Betaproteobacteria</taxon>
        <taxon>Burkholderiales</taxon>
        <taxon>Sphaerotilaceae</taxon>
        <taxon>Scleromatobacter</taxon>
    </lineage>
</organism>